<dbReference type="GO" id="GO:0008408">
    <property type="term" value="F:3'-5' exonuclease activity"/>
    <property type="evidence" value="ECO:0007669"/>
    <property type="project" value="InterPro"/>
</dbReference>
<gene>
    <name evidence="3" type="ORF">RFI_08925</name>
</gene>
<dbReference type="Proteomes" id="UP000023152">
    <property type="component" value="Unassembled WGS sequence"/>
</dbReference>
<name>X6NQL3_RETFI</name>
<feature type="region of interest" description="Disordered" evidence="1">
    <location>
        <begin position="253"/>
        <end position="278"/>
    </location>
</feature>
<protein>
    <recommendedName>
        <fullName evidence="2">3'-5' exonuclease domain-containing protein</fullName>
    </recommendedName>
</protein>
<dbReference type="InterPro" id="IPR036397">
    <property type="entry name" value="RNaseH_sf"/>
</dbReference>
<accession>X6NQL3</accession>
<organism evidence="3 4">
    <name type="scientific">Reticulomyxa filosa</name>
    <dbReference type="NCBI Taxonomy" id="46433"/>
    <lineage>
        <taxon>Eukaryota</taxon>
        <taxon>Sar</taxon>
        <taxon>Rhizaria</taxon>
        <taxon>Retaria</taxon>
        <taxon>Foraminifera</taxon>
        <taxon>Monothalamids</taxon>
        <taxon>Reticulomyxidae</taxon>
        <taxon>Reticulomyxa</taxon>
    </lineage>
</organism>
<feature type="domain" description="3'-5' exonuclease" evidence="2">
    <location>
        <begin position="89"/>
        <end position="203"/>
    </location>
</feature>
<evidence type="ECO:0000313" key="3">
    <source>
        <dbReference type="EMBL" id="ETO28208.1"/>
    </source>
</evidence>
<reference evidence="3 4" key="1">
    <citation type="journal article" date="2013" name="Curr. Biol.">
        <title>The Genome of the Foraminiferan Reticulomyxa filosa.</title>
        <authorList>
            <person name="Glockner G."/>
            <person name="Hulsmann N."/>
            <person name="Schleicher M."/>
            <person name="Noegel A.A."/>
            <person name="Eichinger L."/>
            <person name="Gallinger C."/>
            <person name="Pawlowski J."/>
            <person name="Sierra R."/>
            <person name="Euteneuer U."/>
            <person name="Pillet L."/>
            <person name="Moustafa A."/>
            <person name="Platzer M."/>
            <person name="Groth M."/>
            <person name="Szafranski K."/>
            <person name="Schliwa M."/>
        </authorList>
    </citation>
    <scope>NUCLEOTIDE SEQUENCE [LARGE SCALE GENOMIC DNA]</scope>
</reference>
<dbReference type="PANTHER" id="PTHR46814">
    <property type="entry name" value="EGALITARIAN, ISOFORM B"/>
    <property type="match status" value="1"/>
</dbReference>
<dbReference type="GO" id="GO:0003676">
    <property type="term" value="F:nucleic acid binding"/>
    <property type="evidence" value="ECO:0007669"/>
    <property type="project" value="InterPro"/>
</dbReference>
<proteinExistence type="predicted"/>
<evidence type="ECO:0000313" key="4">
    <source>
        <dbReference type="Proteomes" id="UP000023152"/>
    </source>
</evidence>
<sequence length="362" mass="40832">MLKYSSQSERYLTNCPKILFRGLHRRREKFSKKKIDMPQRQQFKKNKKKNQMLLKGNQSEFEEEEVENPDQYIAKARKESQEKQILRIHILSNEKECESVIASLSKEKYVGFDCEGYLDLSRNGKVALIQLSTNTDSYIFDIFKMCNRIPCCLRDFLEKKPDFKKGEFFKCPIKIIHDCRKDQDALYHVYGIRLNGIFDTSVAYLTRRVVGFGQFTSRLPGLGLLLERNLPPNCIELTILYPSQINEIKDLDTKAQKPNENEDIKTQEATKSEEQADEKCQINESTINTTAITTAAITTDTTTTATTATATTTTATAATATAATATATTATAATATATTATATTATTTIKKTQGYLYLYSFL</sequence>
<dbReference type="EMBL" id="ASPP01006799">
    <property type="protein sequence ID" value="ETO28208.1"/>
    <property type="molecule type" value="Genomic_DNA"/>
</dbReference>
<evidence type="ECO:0000259" key="2">
    <source>
        <dbReference type="Pfam" id="PF01612"/>
    </source>
</evidence>
<dbReference type="PANTHER" id="PTHR46814:SF1">
    <property type="entry name" value="EGALITARIAN, ISOFORM B"/>
    <property type="match status" value="1"/>
</dbReference>
<dbReference type="Gene3D" id="3.30.420.10">
    <property type="entry name" value="Ribonuclease H-like superfamily/Ribonuclease H"/>
    <property type="match status" value="1"/>
</dbReference>
<dbReference type="InterPro" id="IPR012337">
    <property type="entry name" value="RNaseH-like_sf"/>
</dbReference>
<dbReference type="AlphaFoldDB" id="X6NQL3"/>
<dbReference type="Pfam" id="PF01612">
    <property type="entry name" value="DNA_pol_A_exo1"/>
    <property type="match status" value="1"/>
</dbReference>
<comment type="caution">
    <text evidence="3">The sequence shown here is derived from an EMBL/GenBank/DDBJ whole genome shotgun (WGS) entry which is preliminary data.</text>
</comment>
<dbReference type="InterPro" id="IPR002562">
    <property type="entry name" value="3'-5'_exonuclease_dom"/>
</dbReference>
<evidence type="ECO:0000256" key="1">
    <source>
        <dbReference type="SAM" id="MobiDB-lite"/>
    </source>
</evidence>
<dbReference type="SUPFAM" id="SSF53098">
    <property type="entry name" value="Ribonuclease H-like"/>
    <property type="match status" value="1"/>
</dbReference>
<dbReference type="GO" id="GO:0006139">
    <property type="term" value="P:nucleobase-containing compound metabolic process"/>
    <property type="evidence" value="ECO:0007669"/>
    <property type="project" value="InterPro"/>
</dbReference>
<dbReference type="OrthoDB" id="26838at2759"/>
<keyword evidence="4" id="KW-1185">Reference proteome</keyword>